<gene>
    <name evidence="1" type="ORF">J2X11_001730</name>
</gene>
<evidence type="ECO:0000313" key="2">
    <source>
        <dbReference type="Proteomes" id="UP001257739"/>
    </source>
</evidence>
<proteinExistence type="predicted"/>
<sequence>MNSNYEFHSRWQVVRSREALWDELEALLASDDPMVWWGPVEVVEYDGTNLSVRAASHFGYRLAFELKNLQLTRPDRLTFESAGDLRGEGAVTFIDGTNGRSSTMEIDWRVATDRRWMRWTGWVLRPVFVAGHHLIMRQGEKNLNAWLEAR</sequence>
<organism evidence="1 2">
    <name type="scientific">Aeromicrobium panaciterrae</name>
    <dbReference type="NCBI Taxonomy" id="363861"/>
    <lineage>
        <taxon>Bacteria</taxon>
        <taxon>Bacillati</taxon>
        <taxon>Actinomycetota</taxon>
        <taxon>Actinomycetes</taxon>
        <taxon>Propionibacteriales</taxon>
        <taxon>Nocardioidaceae</taxon>
        <taxon>Aeromicrobium</taxon>
    </lineage>
</organism>
<dbReference type="Proteomes" id="UP001257739">
    <property type="component" value="Unassembled WGS sequence"/>
</dbReference>
<dbReference type="SUPFAM" id="SSF55961">
    <property type="entry name" value="Bet v1-like"/>
    <property type="match status" value="1"/>
</dbReference>
<evidence type="ECO:0000313" key="1">
    <source>
        <dbReference type="EMBL" id="MDR7086891.1"/>
    </source>
</evidence>
<reference evidence="1 2" key="1">
    <citation type="submission" date="2023-07" db="EMBL/GenBank/DDBJ databases">
        <title>Sorghum-associated microbial communities from plants grown in Nebraska, USA.</title>
        <authorList>
            <person name="Schachtman D."/>
        </authorList>
    </citation>
    <scope>NUCLEOTIDE SEQUENCE [LARGE SCALE GENOMIC DNA]</scope>
    <source>
        <strain evidence="1 2">BE248</strain>
    </source>
</reference>
<name>A0ABU1UNY3_9ACTN</name>
<evidence type="ECO:0008006" key="3">
    <source>
        <dbReference type="Google" id="ProtNLM"/>
    </source>
</evidence>
<keyword evidence="2" id="KW-1185">Reference proteome</keyword>
<dbReference type="EMBL" id="JAVDWH010000001">
    <property type="protein sequence ID" value="MDR7086891.1"/>
    <property type="molecule type" value="Genomic_DNA"/>
</dbReference>
<comment type="caution">
    <text evidence="1">The sequence shown here is derived from an EMBL/GenBank/DDBJ whole genome shotgun (WGS) entry which is preliminary data.</text>
</comment>
<protein>
    <recommendedName>
        <fullName evidence="3">Polyketide cyclase</fullName>
    </recommendedName>
</protein>
<accession>A0ABU1UNY3</accession>
<dbReference type="RefSeq" id="WP_309969595.1">
    <property type="nucleotide sequence ID" value="NZ_JAVDWH010000001.1"/>
</dbReference>